<evidence type="ECO:0000256" key="1">
    <source>
        <dbReference type="ARBA" id="ARBA00023015"/>
    </source>
</evidence>
<evidence type="ECO:0000256" key="2">
    <source>
        <dbReference type="ARBA" id="ARBA00023125"/>
    </source>
</evidence>
<dbReference type="InterPro" id="IPR001647">
    <property type="entry name" value="HTH_TetR"/>
</dbReference>
<dbReference type="PROSITE" id="PS50977">
    <property type="entry name" value="HTH_TETR_2"/>
    <property type="match status" value="2"/>
</dbReference>
<evidence type="ECO:0000313" key="6">
    <source>
        <dbReference type="EMBL" id="MFC5494986.1"/>
    </source>
</evidence>
<dbReference type="EMBL" id="JBHSMD010000006">
    <property type="protein sequence ID" value="MFC5494986.1"/>
    <property type="molecule type" value="Genomic_DNA"/>
</dbReference>
<dbReference type="Proteomes" id="UP001595956">
    <property type="component" value="Unassembled WGS sequence"/>
</dbReference>
<evidence type="ECO:0000313" key="7">
    <source>
        <dbReference type="Proteomes" id="UP001595956"/>
    </source>
</evidence>
<dbReference type="InterPro" id="IPR009057">
    <property type="entry name" value="Homeodomain-like_sf"/>
</dbReference>
<evidence type="ECO:0000259" key="5">
    <source>
        <dbReference type="PROSITE" id="PS50977"/>
    </source>
</evidence>
<dbReference type="PANTHER" id="PTHR30055:SF234">
    <property type="entry name" value="HTH-TYPE TRANSCRIPTIONAL REGULATOR BETI"/>
    <property type="match status" value="1"/>
</dbReference>
<sequence>MAGAQRVAVRPRNRKQLILAAAGEAFAERGYHHVGMEEIAAAVGVSGPALYRHFPSKYALFATCATSLSGRLLDEWAAAPLGADLADPVVATAHLHDVFATLARVTAGQRRAGGIYRWEGRYLEPADREAVRRQFEEMIERVATGVRTVRPDDPPADVDLLSSGALSVVASITAHRTSLPITRLTRMVADTATRVVHTDVPPQRSTGDPLPTAPAARRVPRRTAVLESAVHQFHAEGFAEVTIEAIAAEAGLTTSGFYRHFRSKAEVLLEACLVASRDLDAAVEAAGIRGAPPGVALDRLARAYVAHSFSHQEQMSVYYANVATLPAADQARLRALQRDHVALWVTLLRGTLPDLGPAEARFLAMAAISTVTDLGRRLHWRDDDSTRARVHAIVGQILAADGLSAP</sequence>
<gene>
    <name evidence="6" type="ORF">ACFPKY_17880</name>
</gene>
<evidence type="ECO:0000256" key="3">
    <source>
        <dbReference type="ARBA" id="ARBA00023163"/>
    </source>
</evidence>
<proteinExistence type="predicted"/>
<accession>A0ABW0N2W8</accession>
<dbReference type="RefSeq" id="WP_345174373.1">
    <property type="nucleotide sequence ID" value="NZ_BAABFQ010000005.1"/>
</dbReference>
<dbReference type="SUPFAM" id="SSF46689">
    <property type="entry name" value="Homeodomain-like"/>
    <property type="match status" value="2"/>
</dbReference>
<dbReference type="Gene3D" id="1.10.357.10">
    <property type="entry name" value="Tetracycline Repressor, domain 2"/>
    <property type="match status" value="2"/>
</dbReference>
<keyword evidence="2 4" id="KW-0238">DNA-binding</keyword>
<feature type="domain" description="HTH tetR-type" evidence="5">
    <location>
        <begin position="219"/>
        <end position="279"/>
    </location>
</feature>
<keyword evidence="1" id="KW-0805">Transcription regulation</keyword>
<dbReference type="PANTHER" id="PTHR30055">
    <property type="entry name" value="HTH-TYPE TRANSCRIPTIONAL REGULATOR RUTR"/>
    <property type="match status" value="1"/>
</dbReference>
<feature type="domain" description="HTH tetR-type" evidence="5">
    <location>
        <begin position="12"/>
        <end position="72"/>
    </location>
</feature>
<dbReference type="InterPro" id="IPR050109">
    <property type="entry name" value="HTH-type_TetR-like_transc_reg"/>
</dbReference>
<evidence type="ECO:0000256" key="4">
    <source>
        <dbReference type="PROSITE-ProRule" id="PRU00335"/>
    </source>
</evidence>
<dbReference type="PRINTS" id="PR00455">
    <property type="entry name" value="HTHTETR"/>
</dbReference>
<name>A0ABW0N2W8_9ACTN</name>
<feature type="DNA-binding region" description="H-T-H motif" evidence="4">
    <location>
        <begin position="35"/>
        <end position="54"/>
    </location>
</feature>
<keyword evidence="3" id="KW-0804">Transcription</keyword>
<dbReference type="Gene3D" id="1.10.10.60">
    <property type="entry name" value="Homeodomain-like"/>
    <property type="match status" value="2"/>
</dbReference>
<organism evidence="6 7">
    <name type="scientific">Nocardioides caricicola</name>
    <dbReference type="NCBI Taxonomy" id="634770"/>
    <lineage>
        <taxon>Bacteria</taxon>
        <taxon>Bacillati</taxon>
        <taxon>Actinomycetota</taxon>
        <taxon>Actinomycetes</taxon>
        <taxon>Propionibacteriales</taxon>
        <taxon>Nocardioidaceae</taxon>
        <taxon>Nocardioides</taxon>
    </lineage>
</organism>
<dbReference type="Pfam" id="PF00440">
    <property type="entry name" value="TetR_N"/>
    <property type="match status" value="2"/>
</dbReference>
<keyword evidence="7" id="KW-1185">Reference proteome</keyword>
<reference evidence="7" key="1">
    <citation type="journal article" date="2019" name="Int. J. Syst. Evol. Microbiol.">
        <title>The Global Catalogue of Microorganisms (GCM) 10K type strain sequencing project: providing services to taxonomists for standard genome sequencing and annotation.</title>
        <authorList>
            <consortium name="The Broad Institute Genomics Platform"/>
            <consortium name="The Broad Institute Genome Sequencing Center for Infectious Disease"/>
            <person name="Wu L."/>
            <person name="Ma J."/>
        </authorList>
    </citation>
    <scope>NUCLEOTIDE SEQUENCE [LARGE SCALE GENOMIC DNA]</scope>
    <source>
        <strain evidence="7">KACC 13778</strain>
    </source>
</reference>
<feature type="DNA-binding region" description="H-T-H motif" evidence="4">
    <location>
        <begin position="242"/>
        <end position="261"/>
    </location>
</feature>
<comment type="caution">
    <text evidence="6">The sequence shown here is derived from an EMBL/GenBank/DDBJ whole genome shotgun (WGS) entry which is preliminary data.</text>
</comment>
<protein>
    <submittedName>
        <fullName evidence="6">TetR/AcrR family transcriptional regulator</fullName>
    </submittedName>
</protein>